<proteinExistence type="predicted"/>
<dbReference type="EMBL" id="JAIZAY010000001">
    <property type="protein sequence ID" value="KAJ8048038.1"/>
    <property type="molecule type" value="Genomic_DNA"/>
</dbReference>
<evidence type="ECO:0000313" key="3">
    <source>
        <dbReference type="Proteomes" id="UP001152320"/>
    </source>
</evidence>
<evidence type="ECO:0000313" key="2">
    <source>
        <dbReference type="EMBL" id="KAJ8048038.1"/>
    </source>
</evidence>
<evidence type="ECO:0000256" key="1">
    <source>
        <dbReference type="SAM" id="MobiDB-lite"/>
    </source>
</evidence>
<protein>
    <submittedName>
        <fullName evidence="2">Uncharacterized protein</fullName>
    </submittedName>
</protein>
<feature type="compositionally biased region" description="Polar residues" evidence="1">
    <location>
        <begin position="102"/>
        <end position="111"/>
    </location>
</feature>
<organism evidence="2 3">
    <name type="scientific">Holothuria leucospilota</name>
    <name type="common">Black long sea cucumber</name>
    <name type="synonym">Mertensiothuria leucospilota</name>
    <dbReference type="NCBI Taxonomy" id="206669"/>
    <lineage>
        <taxon>Eukaryota</taxon>
        <taxon>Metazoa</taxon>
        <taxon>Echinodermata</taxon>
        <taxon>Eleutherozoa</taxon>
        <taxon>Echinozoa</taxon>
        <taxon>Holothuroidea</taxon>
        <taxon>Aspidochirotacea</taxon>
        <taxon>Aspidochirotida</taxon>
        <taxon>Holothuriidae</taxon>
        <taxon>Holothuria</taxon>
    </lineage>
</organism>
<dbReference type="PANTHER" id="PTHR31751:SF42">
    <property type="entry name" value="PROTEIN CBG10204"/>
    <property type="match status" value="1"/>
</dbReference>
<dbReference type="AlphaFoldDB" id="A0A9Q1CNL9"/>
<reference evidence="2" key="1">
    <citation type="submission" date="2021-10" db="EMBL/GenBank/DDBJ databases">
        <title>Tropical sea cucumber genome reveals ecological adaptation and Cuvierian tubules defense mechanism.</title>
        <authorList>
            <person name="Chen T."/>
        </authorList>
    </citation>
    <scope>NUCLEOTIDE SEQUENCE</scope>
    <source>
        <strain evidence="2">Nanhai2018</strain>
        <tissue evidence="2">Muscle</tissue>
    </source>
</reference>
<accession>A0A9Q1CNL9</accession>
<dbReference type="PANTHER" id="PTHR31751">
    <property type="entry name" value="SI:CH211-108C17.2-RELATED-RELATED"/>
    <property type="match status" value="1"/>
</dbReference>
<keyword evidence="3" id="KW-1185">Reference proteome</keyword>
<gene>
    <name evidence="2" type="ORF">HOLleu_00197</name>
</gene>
<dbReference type="OrthoDB" id="5988200at2759"/>
<dbReference type="Proteomes" id="UP001152320">
    <property type="component" value="Chromosome 1"/>
</dbReference>
<feature type="region of interest" description="Disordered" evidence="1">
    <location>
        <begin position="23"/>
        <end position="172"/>
    </location>
</feature>
<comment type="caution">
    <text evidence="2">The sequence shown here is derived from an EMBL/GenBank/DDBJ whole genome shotgun (WGS) entry which is preliminary data.</text>
</comment>
<feature type="compositionally biased region" description="Basic residues" evidence="1">
    <location>
        <begin position="112"/>
        <end position="134"/>
    </location>
</feature>
<sequence length="342" mass="38116">MLIFPVSFPFPQYIGSLGLTGAAEHVASSSSTKRPADSEKGNDDDMGKADHSPKHVPEKRKKSNQPVSQEEEYDMDIPEQPSQPVPDEGISQQSQDDDLSKRQQLPTTSAKKSTKGKRTKNIRVKGNRVRRKRTSKGEETPTGTSEDTPSRPEKDSSSSYQPDPDSDLSSDEEHDLEELEFCKKKYFVFDSKLDLLFSLKCSKCTFGHIDNVSKSYVGSLLKAVVTCSCGNEVLQWESQPKVGRAPVGNLIGAAAILLSGNTFKTVSQLTNLMGVQFFSETIFYDIQRSLLIQVVNNYYMNHSSGLLQKYKDEKMWLSGDGRCHSPGYNAKYCSYTMMELTS</sequence>
<feature type="compositionally biased region" description="Basic and acidic residues" evidence="1">
    <location>
        <begin position="34"/>
        <end position="56"/>
    </location>
</feature>
<name>A0A9Q1CNL9_HOLLE</name>